<accession>A0A6N7YLE1</accession>
<dbReference type="SMART" id="SM00895">
    <property type="entry name" value="FCD"/>
    <property type="match status" value="1"/>
</dbReference>
<dbReference type="InterPro" id="IPR008920">
    <property type="entry name" value="TF_FadR/GntR_C"/>
</dbReference>
<dbReference type="AlphaFoldDB" id="A0A6N7YLE1"/>
<protein>
    <submittedName>
        <fullName evidence="6">FCD domain-containing protein</fullName>
    </submittedName>
</protein>
<name>A0A6N7YLE1_9PSEU</name>
<organism evidence="6 7">
    <name type="scientific">Amycolatopsis pithecellobii</name>
    <dbReference type="NCBI Taxonomy" id="664692"/>
    <lineage>
        <taxon>Bacteria</taxon>
        <taxon>Bacillati</taxon>
        <taxon>Actinomycetota</taxon>
        <taxon>Actinomycetes</taxon>
        <taxon>Pseudonocardiales</taxon>
        <taxon>Pseudonocardiaceae</taxon>
        <taxon>Amycolatopsis</taxon>
    </lineage>
</organism>
<dbReference type="Pfam" id="PF07729">
    <property type="entry name" value="FCD"/>
    <property type="match status" value="1"/>
</dbReference>
<feature type="domain" description="HTH gntR-type" evidence="5">
    <location>
        <begin position="20"/>
        <end position="87"/>
    </location>
</feature>
<dbReference type="InterPro" id="IPR036390">
    <property type="entry name" value="WH_DNA-bd_sf"/>
</dbReference>
<dbReference type="GO" id="GO:0003700">
    <property type="term" value="F:DNA-binding transcription factor activity"/>
    <property type="evidence" value="ECO:0007669"/>
    <property type="project" value="InterPro"/>
</dbReference>
<keyword evidence="3" id="KW-0804">Transcription</keyword>
<dbReference type="PANTHER" id="PTHR43537">
    <property type="entry name" value="TRANSCRIPTIONAL REGULATOR, GNTR FAMILY"/>
    <property type="match status" value="1"/>
</dbReference>
<keyword evidence="1" id="KW-0805">Transcription regulation</keyword>
<comment type="caution">
    <text evidence="6">The sequence shown here is derived from an EMBL/GenBank/DDBJ whole genome shotgun (WGS) entry which is preliminary data.</text>
</comment>
<gene>
    <name evidence="6" type="ORF">GKO32_01855</name>
</gene>
<evidence type="ECO:0000256" key="3">
    <source>
        <dbReference type="ARBA" id="ARBA00023163"/>
    </source>
</evidence>
<feature type="region of interest" description="Disordered" evidence="4">
    <location>
        <begin position="1"/>
        <end position="20"/>
    </location>
</feature>
<dbReference type="InterPro" id="IPR000524">
    <property type="entry name" value="Tscrpt_reg_HTH_GntR"/>
</dbReference>
<evidence type="ECO:0000256" key="2">
    <source>
        <dbReference type="ARBA" id="ARBA00023125"/>
    </source>
</evidence>
<reference evidence="6 7" key="1">
    <citation type="submission" date="2019-11" db="EMBL/GenBank/DDBJ databases">
        <title>Draft genome of Amycolatopsis RM579.</title>
        <authorList>
            <person name="Duangmal K."/>
            <person name="Mingma R."/>
        </authorList>
    </citation>
    <scope>NUCLEOTIDE SEQUENCE [LARGE SCALE GENOMIC DNA]</scope>
    <source>
        <strain evidence="6 7">RM579</strain>
    </source>
</reference>
<dbReference type="Gene3D" id="1.10.10.10">
    <property type="entry name" value="Winged helix-like DNA-binding domain superfamily/Winged helix DNA-binding domain"/>
    <property type="match status" value="1"/>
</dbReference>
<dbReference type="EMBL" id="WMBA01000002">
    <property type="protein sequence ID" value="MTD52728.1"/>
    <property type="molecule type" value="Genomic_DNA"/>
</dbReference>
<dbReference type="PANTHER" id="PTHR43537:SF45">
    <property type="entry name" value="GNTR FAMILY REGULATORY PROTEIN"/>
    <property type="match status" value="1"/>
</dbReference>
<evidence type="ECO:0000313" key="6">
    <source>
        <dbReference type="EMBL" id="MTD52728.1"/>
    </source>
</evidence>
<dbReference type="Pfam" id="PF00392">
    <property type="entry name" value="GntR"/>
    <property type="match status" value="1"/>
</dbReference>
<dbReference type="Proteomes" id="UP000440096">
    <property type="component" value="Unassembled WGS sequence"/>
</dbReference>
<dbReference type="Gene3D" id="1.20.120.530">
    <property type="entry name" value="GntR ligand-binding domain-like"/>
    <property type="match status" value="1"/>
</dbReference>
<dbReference type="InterPro" id="IPR011711">
    <property type="entry name" value="GntR_C"/>
</dbReference>
<dbReference type="PROSITE" id="PS50949">
    <property type="entry name" value="HTH_GNTR"/>
    <property type="match status" value="1"/>
</dbReference>
<dbReference type="InterPro" id="IPR036388">
    <property type="entry name" value="WH-like_DNA-bd_sf"/>
</dbReference>
<evidence type="ECO:0000256" key="1">
    <source>
        <dbReference type="ARBA" id="ARBA00023015"/>
    </source>
</evidence>
<proteinExistence type="predicted"/>
<keyword evidence="7" id="KW-1185">Reference proteome</keyword>
<sequence>MGRSTQPEGPQHYSAVKPPGSRADYVHSVLRREILTGVLLPGAPILQDEIGSRLGVSITPVREALRRLESAGLVSYQTHYGATVSQLSAEAAAELYQVRAAVEGVAARLAAGRITPEELAELRGMHESMEVAHRESDTVRLANGSRLFHARIARIGGPAFLAGHLRWIWENYPVPHTESVWQFDDVADNTLRYHAQILVALERGDAPAAQRLMAEHIESAIGERERHRVCSPATTTPV</sequence>
<evidence type="ECO:0000259" key="5">
    <source>
        <dbReference type="PROSITE" id="PS50949"/>
    </source>
</evidence>
<dbReference type="SMART" id="SM00345">
    <property type="entry name" value="HTH_GNTR"/>
    <property type="match status" value="1"/>
</dbReference>
<evidence type="ECO:0000313" key="7">
    <source>
        <dbReference type="Proteomes" id="UP000440096"/>
    </source>
</evidence>
<dbReference type="SUPFAM" id="SSF48008">
    <property type="entry name" value="GntR ligand-binding domain-like"/>
    <property type="match status" value="1"/>
</dbReference>
<dbReference type="SUPFAM" id="SSF46785">
    <property type="entry name" value="Winged helix' DNA-binding domain"/>
    <property type="match status" value="1"/>
</dbReference>
<keyword evidence="2" id="KW-0238">DNA-binding</keyword>
<evidence type="ECO:0000256" key="4">
    <source>
        <dbReference type="SAM" id="MobiDB-lite"/>
    </source>
</evidence>
<dbReference type="GO" id="GO:0003677">
    <property type="term" value="F:DNA binding"/>
    <property type="evidence" value="ECO:0007669"/>
    <property type="project" value="UniProtKB-KW"/>
</dbReference>